<evidence type="ECO:0000313" key="2">
    <source>
        <dbReference type="EMBL" id="TNN25614.1"/>
    </source>
</evidence>
<reference evidence="2 3" key="1">
    <citation type="submission" date="2019-03" db="EMBL/GenBank/DDBJ databases">
        <title>First draft genome of Liparis tanakae, snailfish: a comprehensive survey of snailfish specific genes.</title>
        <authorList>
            <person name="Kim W."/>
            <person name="Song I."/>
            <person name="Jeong J.-H."/>
            <person name="Kim D."/>
            <person name="Kim S."/>
            <person name="Ryu S."/>
            <person name="Song J.Y."/>
            <person name="Lee S.K."/>
        </authorList>
    </citation>
    <scope>NUCLEOTIDE SEQUENCE [LARGE SCALE GENOMIC DNA]</scope>
    <source>
        <tissue evidence="2">Muscle</tissue>
    </source>
</reference>
<feature type="region of interest" description="Disordered" evidence="1">
    <location>
        <begin position="1"/>
        <end position="71"/>
    </location>
</feature>
<protein>
    <submittedName>
        <fullName evidence="2">Uncharacterized protein</fullName>
    </submittedName>
</protein>
<evidence type="ECO:0000256" key="1">
    <source>
        <dbReference type="SAM" id="MobiDB-lite"/>
    </source>
</evidence>
<keyword evidence="3" id="KW-1185">Reference proteome</keyword>
<dbReference type="EMBL" id="SRLO01012085">
    <property type="protein sequence ID" value="TNN25614.1"/>
    <property type="molecule type" value="Genomic_DNA"/>
</dbReference>
<feature type="compositionally biased region" description="Basic and acidic residues" evidence="1">
    <location>
        <begin position="8"/>
        <end position="17"/>
    </location>
</feature>
<gene>
    <name evidence="2" type="ORF">EYF80_064256</name>
</gene>
<accession>A0A4Z2EAP8</accession>
<dbReference type="AlphaFoldDB" id="A0A4Z2EAP8"/>
<name>A0A4Z2EAP8_9TELE</name>
<comment type="caution">
    <text evidence="2">The sequence shown here is derived from an EMBL/GenBank/DDBJ whole genome shotgun (WGS) entry which is preliminary data.</text>
</comment>
<dbReference type="Proteomes" id="UP000314294">
    <property type="component" value="Unassembled WGS sequence"/>
</dbReference>
<sequence>MEQNNNPDAEKPVRPEGTRPLGKGTPCEPSKGDLLLPSGASPPAHLPEAADPVLIVSSDHSSSPEGSQEEH</sequence>
<feature type="compositionally biased region" description="Polar residues" evidence="1">
    <location>
        <begin position="58"/>
        <end position="71"/>
    </location>
</feature>
<evidence type="ECO:0000313" key="3">
    <source>
        <dbReference type="Proteomes" id="UP000314294"/>
    </source>
</evidence>
<organism evidence="2 3">
    <name type="scientific">Liparis tanakae</name>
    <name type="common">Tanaka's snailfish</name>
    <dbReference type="NCBI Taxonomy" id="230148"/>
    <lineage>
        <taxon>Eukaryota</taxon>
        <taxon>Metazoa</taxon>
        <taxon>Chordata</taxon>
        <taxon>Craniata</taxon>
        <taxon>Vertebrata</taxon>
        <taxon>Euteleostomi</taxon>
        <taxon>Actinopterygii</taxon>
        <taxon>Neopterygii</taxon>
        <taxon>Teleostei</taxon>
        <taxon>Neoteleostei</taxon>
        <taxon>Acanthomorphata</taxon>
        <taxon>Eupercaria</taxon>
        <taxon>Perciformes</taxon>
        <taxon>Cottioidei</taxon>
        <taxon>Cottales</taxon>
        <taxon>Liparidae</taxon>
        <taxon>Liparis</taxon>
    </lineage>
</organism>
<proteinExistence type="predicted"/>